<evidence type="ECO:0008006" key="3">
    <source>
        <dbReference type="Google" id="ProtNLM"/>
    </source>
</evidence>
<dbReference type="AlphaFoldDB" id="A0A2Z6NNX6"/>
<dbReference type="EMBL" id="DF973462">
    <property type="protein sequence ID" value="GAU31617.1"/>
    <property type="molecule type" value="Genomic_DNA"/>
</dbReference>
<reference evidence="2" key="1">
    <citation type="journal article" date="2017" name="Front. Plant Sci.">
        <title>Climate Clever Clovers: New Paradigm to Reduce the Environmental Footprint of Ruminants by Breeding Low Methanogenic Forages Utilizing Haplotype Variation.</title>
        <authorList>
            <person name="Kaur P."/>
            <person name="Appels R."/>
            <person name="Bayer P.E."/>
            <person name="Keeble-Gagnere G."/>
            <person name="Wang J."/>
            <person name="Hirakawa H."/>
            <person name="Shirasawa K."/>
            <person name="Vercoe P."/>
            <person name="Stefanova K."/>
            <person name="Durmic Z."/>
            <person name="Nichols P."/>
            <person name="Revell C."/>
            <person name="Isobe S.N."/>
            <person name="Edwards D."/>
            <person name="Erskine W."/>
        </authorList>
    </citation>
    <scope>NUCLEOTIDE SEQUENCE [LARGE SCALE GENOMIC DNA]</scope>
    <source>
        <strain evidence="2">cv. Daliak</strain>
    </source>
</reference>
<evidence type="ECO:0000313" key="2">
    <source>
        <dbReference type="Proteomes" id="UP000242715"/>
    </source>
</evidence>
<dbReference type="Proteomes" id="UP000242715">
    <property type="component" value="Unassembled WGS sequence"/>
</dbReference>
<gene>
    <name evidence="1" type="ORF">TSUD_63660</name>
</gene>
<protein>
    <recommendedName>
        <fullName evidence="3">Replication factor A C-terminal domain-containing protein</fullName>
    </recommendedName>
</protein>
<dbReference type="Gene3D" id="2.40.50.140">
    <property type="entry name" value="Nucleic acid-binding proteins"/>
    <property type="match status" value="1"/>
</dbReference>
<name>A0A2Z6NNX6_TRISU</name>
<dbReference type="InterPro" id="IPR012340">
    <property type="entry name" value="NA-bd_OB-fold"/>
</dbReference>
<sequence>MGYITPLLKKEFYSSSKSCKELEFNGFYPHKSVYEFIHALEDGLFVLSGKIVGLFKVNQWFYPVCHCGSFLNIGAGSYYCGDCHLSVFSATSMSKLQIAIQDSTSSALLPMSDTLLQGIDSINNNVFFKLTGVSFALSADGEKMLTDKVVLIIVKKVMRADDLFDHVVQVLRITDDVDLIKQFHLEGSNFTPSKCVFQGSSVGLTPIIGNDGLFSSLPHCVGTGKKPMIADGLHNSMNVATPISQKKSIDAMVPNDAVMFMGGMSSEGST</sequence>
<organism evidence="1 2">
    <name type="scientific">Trifolium subterraneum</name>
    <name type="common">Subterranean clover</name>
    <dbReference type="NCBI Taxonomy" id="3900"/>
    <lineage>
        <taxon>Eukaryota</taxon>
        <taxon>Viridiplantae</taxon>
        <taxon>Streptophyta</taxon>
        <taxon>Embryophyta</taxon>
        <taxon>Tracheophyta</taxon>
        <taxon>Spermatophyta</taxon>
        <taxon>Magnoliopsida</taxon>
        <taxon>eudicotyledons</taxon>
        <taxon>Gunneridae</taxon>
        <taxon>Pentapetalae</taxon>
        <taxon>rosids</taxon>
        <taxon>fabids</taxon>
        <taxon>Fabales</taxon>
        <taxon>Fabaceae</taxon>
        <taxon>Papilionoideae</taxon>
        <taxon>50 kb inversion clade</taxon>
        <taxon>NPAAA clade</taxon>
        <taxon>Hologalegina</taxon>
        <taxon>IRL clade</taxon>
        <taxon>Trifolieae</taxon>
        <taxon>Trifolium</taxon>
    </lineage>
</organism>
<dbReference type="OrthoDB" id="10407729at2759"/>
<accession>A0A2Z6NNX6</accession>
<evidence type="ECO:0000313" key="1">
    <source>
        <dbReference type="EMBL" id="GAU31617.1"/>
    </source>
</evidence>
<proteinExistence type="predicted"/>
<keyword evidence="2" id="KW-1185">Reference proteome</keyword>